<gene>
    <name evidence="6" type="ORF">SFRA_023905</name>
</gene>
<feature type="compositionally biased region" description="Basic and acidic residues" evidence="4">
    <location>
        <begin position="83"/>
        <end position="102"/>
    </location>
</feature>
<dbReference type="PANTHER" id="PTHR43537">
    <property type="entry name" value="TRANSCRIPTIONAL REGULATOR, GNTR FAMILY"/>
    <property type="match status" value="1"/>
</dbReference>
<dbReference type="Pfam" id="PF07729">
    <property type="entry name" value="FCD"/>
    <property type="match status" value="1"/>
</dbReference>
<accession>A0A420UYP0</accession>
<evidence type="ECO:0000256" key="1">
    <source>
        <dbReference type="ARBA" id="ARBA00023015"/>
    </source>
</evidence>
<organism evidence="6 7">
    <name type="scientific">Streptomyces xinghaiensis</name>
    <dbReference type="NCBI Taxonomy" id="1038928"/>
    <lineage>
        <taxon>Bacteria</taxon>
        <taxon>Bacillati</taxon>
        <taxon>Actinomycetota</taxon>
        <taxon>Actinomycetes</taxon>
        <taxon>Kitasatosporales</taxon>
        <taxon>Streptomycetaceae</taxon>
        <taxon>Streptomyces</taxon>
    </lineage>
</organism>
<dbReference type="PROSITE" id="PS50949">
    <property type="entry name" value="HTH_GNTR"/>
    <property type="match status" value="1"/>
</dbReference>
<evidence type="ECO:0000313" key="6">
    <source>
        <dbReference type="EMBL" id="RKM92934.1"/>
    </source>
</evidence>
<dbReference type="GO" id="GO:0003677">
    <property type="term" value="F:DNA binding"/>
    <property type="evidence" value="ECO:0007669"/>
    <property type="project" value="UniProtKB-KW"/>
</dbReference>
<dbReference type="InterPro" id="IPR011711">
    <property type="entry name" value="GntR_C"/>
</dbReference>
<dbReference type="Gene3D" id="1.10.10.10">
    <property type="entry name" value="Winged helix-like DNA-binding domain superfamily/Winged helix DNA-binding domain"/>
    <property type="match status" value="1"/>
</dbReference>
<evidence type="ECO:0000256" key="3">
    <source>
        <dbReference type="ARBA" id="ARBA00023163"/>
    </source>
</evidence>
<dbReference type="Gene3D" id="1.20.120.530">
    <property type="entry name" value="GntR ligand-binding domain-like"/>
    <property type="match status" value="1"/>
</dbReference>
<comment type="caution">
    <text evidence="6">The sequence shown here is derived from an EMBL/GenBank/DDBJ whole genome shotgun (WGS) entry which is preliminary data.</text>
</comment>
<dbReference type="Proteomes" id="UP000028058">
    <property type="component" value="Unassembled WGS sequence"/>
</dbReference>
<dbReference type="InterPro" id="IPR036390">
    <property type="entry name" value="WH_DNA-bd_sf"/>
</dbReference>
<feature type="compositionally biased region" description="Basic and acidic residues" evidence="4">
    <location>
        <begin position="62"/>
        <end position="73"/>
    </location>
</feature>
<feature type="domain" description="HTH gntR-type" evidence="5">
    <location>
        <begin position="138"/>
        <end position="205"/>
    </location>
</feature>
<dbReference type="SMART" id="SM00895">
    <property type="entry name" value="FCD"/>
    <property type="match status" value="1"/>
</dbReference>
<keyword evidence="1" id="KW-0805">Transcription regulation</keyword>
<dbReference type="InterPro" id="IPR000524">
    <property type="entry name" value="Tscrpt_reg_HTH_GntR"/>
</dbReference>
<dbReference type="EMBL" id="JNAD02000012">
    <property type="protein sequence ID" value="RKM92934.1"/>
    <property type="molecule type" value="Genomic_DNA"/>
</dbReference>
<evidence type="ECO:0000256" key="4">
    <source>
        <dbReference type="SAM" id="MobiDB-lite"/>
    </source>
</evidence>
<evidence type="ECO:0000259" key="5">
    <source>
        <dbReference type="PROSITE" id="PS50949"/>
    </source>
</evidence>
<dbReference type="AlphaFoldDB" id="A0A420UYP0"/>
<keyword evidence="7" id="KW-1185">Reference proteome</keyword>
<dbReference type="GO" id="GO:0003700">
    <property type="term" value="F:DNA-binding transcription factor activity"/>
    <property type="evidence" value="ECO:0007669"/>
    <property type="project" value="InterPro"/>
</dbReference>
<dbReference type="InterPro" id="IPR008920">
    <property type="entry name" value="TF_FadR/GntR_C"/>
</dbReference>
<dbReference type="RefSeq" id="WP_078650203.1">
    <property type="nucleotide sequence ID" value="NZ_CP134822.1"/>
</dbReference>
<dbReference type="SUPFAM" id="SSF46785">
    <property type="entry name" value="Winged helix' DNA-binding domain"/>
    <property type="match status" value="1"/>
</dbReference>
<dbReference type="SMART" id="SM00345">
    <property type="entry name" value="HTH_GNTR"/>
    <property type="match status" value="1"/>
</dbReference>
<reference evidence="6 7" key="1">
    <citation type="journal article" date="2014" name="Genome Announc.">
        <title>Draft Genome Sequence of Streptomyces fradiae ATCC 19609, a Strain Highly Sensitive to Antibiotics.</title>
        <authorList>
            <person name="Bekker O.B."/>
            <person name="Klimina K.M."/>
            <person name="Vatlin A.A."/>
            <person name="Zakharevich N.V."/>
            <person name="Kasianov A.S."/>
            <person name="Danilenko V.N."/>
        </authorList>
    </citation>
    <scope>NUCLEOTIDE SEQUENCE [LARGE SCALE GENOMIC DNA]</scope>
    <source>
        <strain evidence="6 7">ATCC 19609</strain>
    </source>
</reference>
<keyword evidence="2" id="KW-0238">DNA-binding</keyword>
<dbReference type="OrthoDB" id="3864082at2"/>
<dbReference type="CDD" id="cd07377">
    <property type="entry name" value="WHTH_GntR"/>
    <property type="match status" value="1"/>
</dbReference>
<proteinExistence type="predicted"/>
<dbReference type="InterPro" id="IPR036388">
    <property type="entry name" value="WH-like_DNA-bd_sf"/>
</dbReference>
<protein>
    <submittedName>
        <fullName evidence="6">GntR family transcriptional regulator</fullName>
    </submittedName>
</protein>
<feature type="region of interest" description="Disordered" evidence="4">
    <location>
        <begin position="1"/>
        <end position="138"/>
    </location>
</feature>
<name>A0A420UYP0_9ACTN</name>
<sequence>MEQSRAAASPGNGEAGRGAGAPLPGTPPQADGTRPAEAVREDHGRGAYGAGARGAPWPDPSRQVRREPREYGDGGHGGGGHAGDGRGGGERGRGAGTRERPTADGPAPGAHAYGTGEQPDGTARAPGRPAPRKLPARHSVRGQILDALRAALVGGDLLPGEVYSAPALAARFGVSPTPVREAMQQLAAEGAVEVVPNRGFRVARRSERDLAELAEVRALLEVPVLLRLARTRPPASWEELRPLAAAGVAAAARGDRVGYAEADRAFHHALLALSGNRQLALIGDELHRRGQTPAGRTRPAGTAELLAEAAEHNALLDALSAGDTTAVEQLAREHFTAARPPRV</sequence>
<dbReference type="Pfam" id="PF00392">
    <property type="entry name" value="GntR"/>
    <property type="match status" value="1"/>
</dbReference>
<keyword evidence="3" id="KW-0804">Transcription</keyword>
<dbReference type="PANTHER" id="PTHR43537:SF45">
    <property type="entry name" value="GNTR FAMILY REGULATORY PROTEIN"/>
    <property type="match status" value="1"/>
</dbReference>
<evidence type="ECO:0000256" key="2">
    <source>
        <dbReference type="ARBA" id="ARBA00023125"/>
    </source>
</evidence>
<dbReference type="SUPFAM" id="SSF48008">
    <property type="entry name" value="GntR ligand-binding domain-like"/>
    <property type="match status" value="1"/>
</dbReference>
<evidence type="ECO:0000313" key="7">
    <source>
        <dbReference type="Proteomes" id="UP000028058"/>
    </source>
</evidence>